<evidence type="ECO:0000259" key="5">
    <source>
        <dbReference type="PROSITE" id="PS50915"/>
    </source>
</evidence>
<protein>
    <submittedName>
        <fullName evidence="7">Mannan endo-1,4-beta-mannosidase</fullName>
    </submittedName>
</protein>
<evidence type="ECO:0000256" key="2">
    <source>
        <dbReference type="ARBA" id="ARBA00022801"/>
    </source>
</evidence>
<dbReference type="GO" id="GO:0006080">
    <property type="term" value="P:substituted mannan metabolic process"/>
    <property type="evidence" value="ECO:0007669"/>
    <property type="project" value="InterPro"/>
</dbReference>
<sequence length="348" mass="39523">MKVAKGYRVDLYEHSESAGRSLSLTSDAPELASRGFDNLVSSYKVTKVTQQVGFKTLNYLKSISGKSIVAGQHNDQKDGTGVTTYTNKVKDITGKLPGLWSGDFNFHGNDGMRWEVVHEAERQFKAGALVNLMWHVCPPTQDDGCGWEGGIKSHLSDQQWNDLITDGGELNRKWKARMDEVAVYLQYLEDKGVEVMWRPLHEMNQGNFWWGGRTGPNGTRRLYQITRDYMVKVKGLTNLIWEWNVQDLSTNYADYNPGSDYFDVASLDCYGDGYYNMSYYEALRAQAGGKPMGIGESFHVPSASVIENLRDMTFFMIWSYGLQQNNSDQAIKDTYYNPRVITLDELPR</sequence>
<dbReference type="EMBL" id="CP011371">
    <property type="protein sequence ID" value="AKJ27206.1"/>
    <property type="molecule type" value="Genomic_DNA"/>
</dbReference>
<dbReference type="PROSITE" id="PS50915">
    <property type="entry name" value="CRYSTALLIN_BETA_GAMMA"/>
    <property type="match status" value="1"/>
</dbReference>
<dbReference type="InterPro" id="IPR001064">
    <property type="entry name" value="Beta/gamma_crystallin"/>
</dbReference>
<dbReference type="Proteomes" id="UP000035352">
    <property type="component" value="Chromosome"/>
</dbReference>
<dbReference type="STRING" id="413882.AAW51_0515"/>
<gene>
    <name evidence="7" type="ORF">AAW51_0515</name>
</gene>
<dbReference type="GO" id="GO:0016985">
    <property type="term" value="F:mannan endo-1,4-beta-mannosidase activity"/>
    <property type="evidence" value="ECO:0007669"/>
    <property type="project" value="InterPro"/>
</dbReference>
<evidence type="ECO:0000259" key="6">
    <source>
        <dbReference type="PROSITE" id="PS51764"/>
    </source>
</evidence>
<organism evidence="7 8">
    <name type="scientific">Caldimonas brevitalea</name>
    <dbReference type="NCBI Taxonomy" id="413882"/>
    <lineage>
        <taxon>Bacteria</taxon>
        <taxon>Pseudomonadati</taxon>
        <taxon>Pseudomonadota</taxon>
        <taxon>Betaproteobacteria</taxon>
        <taxon>Burkholderiales</taxon>
        <taxon>Sphaerotilaceae</taxon>
        <taxon>Caldimonas</taxon>
    </lineage>
</organism>
<proteinExistence type="inferred from homology"/>
<dbReference type="SUPFAM" id="SSF51445">
    <property type="entry name" value="(Trans)glycosidases"/>
    <property type="match status" value="1"/>
</dbReference>
<feature type="domain" description="Beta/gamma crystallin 'Greek key'" evidence="5">
    <location>
        <begin position="7"/>
        <end position="47"/>
    </location>
</feature>
<accession>A0A0G3BIJ4</accession>
<dbReference type="InterPro" id="IPR000805">
    <property type="entry name" value="Glyco_hydro_26"/>
</dbReference>
<dbReference type="PANTHER" id="PTHR40079:SF4">
    <property type="entry name" value="GH26 DOMAIN-CONTAINING PROTEIN-RELATED"/>
    <property type="match status" value="1"/>
</dbReference>
<dbReference type="KEGG" id="pbh:AAW51_0515"/>
<dbReference type="PATRIC" id="fig|413882.6.peg.549"/>
<evidence type="ECO:0000256" key="1">
    <source>
        <dbReference type="ARBA" id="ARBA00007754"/>
    </source>
</evidence>
<dbReference type="Pfam" id="PF02156">
    <property type="entry name" value="Glyco_hydro_26"/>
    <property type="match status" value="1"/>
</dbReference>
<keyword evidence="2 4" id="KW-0378">Hydrolase</keyword>
<dbReference type="PROSITE" id="PS51764">
    <property type="entry name" value="GH26"/>
    <property type="match status" value="1"/>
</dbReference>
<keyword evidence="8" id="KW-1185">Reference proteome</keyword>
<feature type="active site" description="Proton donor" evidence="4">
    <location>
        <position position="202"/>
    </location>
</feature>
<reference evidence="7 8" key="1">
    <citation type="submission" date="2015-05" db="EMBL/GenBank/DDBJ databases">
        <authorList>
            <person name="Tang B."/>
            <person name="Yu Y."/>
        </authorList>
    </citation>
    <scope>NUCLEOTIDE SEQUENCE [LARGE SCALE GENOMIC DNA]</scope>
    <source>
        <strain evidence="7 8">DSM 7029</strain>
    </source>
</reference>
<dbReference type="InterPro" id="IPR022790">
    <property type="entry name" value="GH26_dom"/>
</dbReference>
<dbReference type="Gene3D" id="3.20.20.80">
    <property type="entry name" value="Glycosidases"/>
    <property type="match status" value="1"/>
</dbReference>
<dbReference type="Gene3D" id="2.60.20.10">
    <property type="entry name" value="Crystallins"/>
    <property type="match status" value="1"/>
</dbReference>
<comment type="similarity">
    <text evidence="1 4">Belongs to the glycosyl hydrolase 26 family.</text>
</comment>
<dbReference type="InterPro" id="IPR017853">
    <property type="entry name" value="GH"/>
</dbReference>
<dbReference type="PRINTS" id="PR00739">
    <property type="entry name" value="GLHYDRLASE26"/>
</dbReference>
<evidence type="ECO:0000313" key="7">
    <source>
        <dbReference type="EMBL" id="AKJ27206.1"/>
    </source>
</evidence>
<evidence type="ECO:0000313" key="8">
    <source>
        <dbReference type="Proteomes" id="UP000035352"/>
    </source>
</evidence>
<keyword evidence="3 4" id="KW-0326">Glycosidase</keyword>
<feature type="domain" description="GH26" evidence="6">
    <location>
        <begin position="51"/>
        <end position="344"/>
    </location>
</feature>
<dbReference type="PANTHER" id="PTHR40079">
    <property type="entry name" value="MANNAN ENDO-1,4-BETA-MANNOSIDASE E-RELATED"/>
    <property type="match status" value="1"/>
</dbReference>
<feature type="active site" description="Nucleophile" evidence="4">
    <location>
        <position position="296"/>
    </location>
</feature>
<evidence type="ECO:0000256" key="3">
    <source>
        <dbReference type="ARBA" id="ARBA00023295"/>
    </source>
</evidence>
<dbReference type="AlphaFoldDB" id="A0A0G3BIJ4"/>
<name>A0A0G3BIJ4_9BURK</name>
<evidence type="ECO:0000256" key="4">
    <source>
        <dbReference type="PROSITE-ProRule" id="PRU01100"/>
    </source>
</evidence>